<feature type="region of interest" description="Disordered" evidence="3">
    <location>
        <begin position="167"/>
        <end position="202"/>
    </location>
</feature>
<dbReference type="WBParaSite" id="ACRNAN_scaffold2575.g27778.t1">
    <property type="protein sequence ID" value="ACRNAN_scaffold2575.g27778.t1"/>
    <property type="gene ID" value="ACRNAN_scaffold2575.g27778"/>
</dbReference>
<dbReference type="PROSITE" id="PS51450">
    <property type="entry name" value="LRR"/>
    <property type="match status" value="2"/>
</dbReference>
<evidence type="ECO:0000256" key="3">
    <source>
        <dbReference type="SAM" id="MobiDB-lite"/>
    </source>
</evidence>
<keyword evidence="2" id="KW-0677">Repeat</keyword>
<accession>A0A914DIP5</accession>
<reference evidence="5" key="1">
    <citation type="submission" date="2022-11" db="UniProtKB">
        <authorList>
            <consortium name="WormBaseParasite"/>
        </authorList>
    </citation>
    <scope>IDENTIFICATION</scope>
</reference>
<protein>
    <submittedName>
        <fullName evidence="5">Uncharacterized protein</fullName>
    </submittedName>
</protein>
<keyword evidence="4" id="KW-1185">Reference proteome</keyword>
<evidence type="ECO:0000256" key="1">
    <source>
        <dbReference type="ARBA" id="ARBA00022614"/>
    </source>
</evidence>
<keyword evidence="1" id="KW-0433">Leucine-rich repeat</keyword>
<dbReference type="GO" id="GO:0036064">
    <property type="term" value="C:ciliary basal body"/>
    <property type="evidence" value="ECO:0007669"/>
    <property type="project" value="UniProtKB-ARBA"/>
</dbReference>
<dbReference type="InterPro" id="IPR001611">
    <property type="entry name" value="Leu-rich_rpt"/>
</dbReference>
<dbReference type="InterPro" id="IPR032675">
    <property type="entry name" value="LRR_dom_sf"/>
</dbReference>
<dbReference type="Pfam" id="PF14580">
    <property type="entry name" value="LRR_9"/>
    <property type="match status" value="1"/>
</dbReference>
<sequence length="323" mass="37019">MVKLTPAVVYSRTKMSVECVKKLNLWGCEIDDISLCALMKNLQILSLSVNHIKYLEPLKHCEKLEELYLRKNEIEDFGEFEHLSGLKYLRVLWVDENPCTQNIDYRHKVLSILPNLSKLDNKMVTSEERRQGSRVEDPLMSRSMYSVMPTVIDTIIPFSSSPLPVSYNSNSSSSWEDHPGPESLQSDEEHEQASIETSRSNISMMSTSVMGSLMEDDNEDNQTWTDFNVDDPPTPVDPVTNPQMFQSLYEGSARQSRSYHLPIMLSQRPIRGLRSVRSHSMSPARQQRIENVISAICVLMDDLDQNGLRTVIEQAQQRIKKQH</sequence>
<dbReference type="SUPFAM" id="SSF52058">
    <property type="entry name" value="L domain-like"/>
    <property type="match status" value="1"/>
</dbReference>
<dbReference type="AlphaFoldDB" id="A0A914DIP5"/>
<dbReference type="PANTHER" id="PTHR18849">
    <property type="entry name" value="LEUCINE RICH REPEAT PROTEIN"/>
    <property type="match status" value="1"/>
</dbReference>
<dbReference type="GO" id="GO:0007010">
    <property type="term" value="P:cytoskeleton organization"/>
    <property type="evidence" value="ECO:0007669"/>
    <property type="project" value="TreeGrafter"/>
</dbReference>
<dbReference type="PANTHER" id="PTHR18849:SF0">
    <property type="entry name" value="CILIA- AND FLAGELLA-ASSOCIATED PROTEIN 410-RELATED"/>
    <property type="match status" value="1"/>
</dbReference>
<dbReference type="SMART" id="SM00365">
    <property type="entry name" value="LRR_SD22"/>
    <property type="match status" value="2"/>
</dbReference>
<evidence type="ECO:0000313" key="4">
    <source>
        <dbReference type="Proteomes" id="UP000887540"/>
    </source>
</evidence>
<evidence type="ECO:0000256" key="2">
    <source>
        <dbReference type="ARBA" id="ARBA00022737"/>
    </source>
</evidence>
<dbReference type="Proteomes" id="UP000887540">
    <property type="component" value="Unplaced"/>
</dbReference>
<organism evidence="4 5">
    <name type="scientific">Acrobeloides nanus</name>
    <dbReference type="NCBI Taxonomy" id="290746"/>
    <lineage>
        <taxon>Eukaryota</taxon>
        <taxon>Metazoa</taxon>
        <taxon>Ecdysozoa</taxon>
        <taxon>Nematoda</taxon>
        <taxon>Chromadorea</taxon>
        <taxon>Rhabditida</taxon>
        <taxon>Tylenchina</taxon>
        <taxon>Cephalobomorpha</taxon>
        <taxon>Cephaloboidea</taxon>
        <taxon>Cephalobidae</taxon>
        <taxon>Acrobeloides</taxon>
    </lineage>
</organism>
<dbReference type="Gene3D" id="3.80.10.10">
    <property type="entry name" value="Ribonuclease Inhibitor"/>
    <property type="match status" value="1"/>
</dbReference>
<dbReference type="FunFam" id="3.80.10.10:FF:000094">
    <property type="entry name" value="protein C21orf2 isoform X1"/>
    <property type="match status" value="1"/>
</dbReference>
<proteinExistence type="predicted"/>
<dbReference type="GO" id="GO:0097733">
    <property type="term" value="C:photoreceptor cell cilium"/>
    <property type="evidence" value="ECO:0007669"/>
    <property type="project" value="UniProtKB-ARBA"/>
</dbReference>
<evidence type="ECO:0000313" key="5">
    <source>
        <dbReference type="WBParaSite" id="ACRNAN_scaffold2575.g27778.t1"/>
    </source>
</evidence>
<name>A0A914DIP5_9BILA</name>